<keyword evidence="4" id="KW-1185">Reference proteome</keyword>
<reference evidence="4" key="1">
    <citation type="submission" date="2017-01" db="EMBL/GenBank/DDBJ databases">
        <authorList>
            <person name="Varghese N."/>
            <person name="Submissions S."/>
        </authorList>
    </citation>
    <scope>NUCLEOTIDE SEQUENCE [LARGE SCALE GENOMIC DNA]</scope>
    <source>
        <strain evidence="4">DSM 29430</strain>
    </source>
</reference>
<dbReference type="OrthoDB" id="9804721at2"/>
<dbReference type="InterPro" id="IPR006016">
    <property type="entry name" value="UspA"/>
</dbReference>
<feature type="domain" description="UspA" evidence="2">
    <location>
        <begin position="2"/>
        <end position="144"/>
    </location>
</feature>
<dbReference type="Gene3D" id="3.40.50.12370">
    <property type="match status" value="1"/>
</dbReference>
<comment type="similarity">
    <text evidence="1">Belongs to the universal stress protein A family.</text>
</comment>
<dbReference type="Proteomes" id="UP000186684">
    <property type="component" value="Unassembled WGS sequence"/>
</dbReference>
<dbReference type="PRINTS" id="PR01438">
    <property type="entry name" value="UNVRSLSTRESS"/>
</dbReference>
<dbReference type="RefSeq" id="WP_076446475.1">
    <property type="nucleotide sequence ID" value="NZ_FTOQ01000003.1"/>
</dbReference>
<sequence length="276" mass="29863">MKTLLCCLMNHETADAVLNCAVPLADRHGAHLIGLHTIEALLVYPGIAMHVPDATFAAFNASQNEEAEAIEAVFRRHTEGAAFTAEWRCLRAESTTAADRMIESAHAADLVIMPKEDRAIDRGDQVHAQTRVIRESGRPVLIVPPDFDGPPVGRSIVLGWSDTREAARAAHDMVALSDPGAEVCILRVDGNRDALHDHDAIDLATALARHGLKAETAHRHGHGADIARILMEHAREHGADLVVTGAYGHSRTYDFVIGAVTHGLLREAEMPVMFSA</sequence>
<proteinExistence type="inferred from homology"/>
<gene>
    <name evidence="3" type="ORF">SAMN05421759_10326</name>
</gene>
<dbReference type="PANTHER" id="PTHR46268:SF15">
    <property type="entry name" value="UNIVERSAL STRESS PROTEIN HP_0031"/>
    <property type="match status" value="1"/>
</dbReference>
<evidence type="ECO:0000313" key="3">
    <source>
        <dbReference type="EMBL" id="SIS75612.1"/>
    </source>
</evidence>
<evidence type="ECO:0000256" key="1">
    <source>
        <dbReference type="ARBA" id="ARBA00008791"/>
    </source>
</evidence>
<evidence type="ECO:0000313" key="4">
    <source>
        <dbReference type="Proteomes" id="UP000186684"/>
    </source>
</evidence>
<name>A0A1N7LP85_9RHOB</name>
<dbReference type="InterPro" id="IPR006015">
    <property type="entry name" value="Universal_stress_UspA"/>
</dbReference>
<dbReference type="AlphaFoldDB" id="A0A1N7LP85"/>
<dbReference type="STRING" id="633194.SAMN05421759_10326"/>
<accession>A0A1N7LP85</accession>
<dbReference type="Pfam" id="PF00582">
    <property type="entry name" value="Usp"/>
    <property type="match status" value="2"/>
</dbReference>
<dbReference type="EMBL" id="FTOQ01000003">
    <property type="protein sequence ID" value="SIS75612.1"/>
    <property type="molecule type" value="Genomic_DNA"/>
</dbReference>
<dbReference type="CDD" id="cd00293">
    <property type="entry name" value="USP-like"/>
    <property type="match status" value="1"/>
</dbReference>
<feature type="domain" description="UspA" evidence="2">
    <location>
        <begin position="198"/>
        <end position="273"/>
    </location>
</feature>
<dbReference type="PANTHER" id="PTHR46268">
    <property type="entry name" value="STRESS RESPONSE PROTEIN NHAX"/>
    <property type="match status" value="1"/>
</dbReference>
<protein>
    <submittedName>
        <fullName evidence="3">Nucleotide-binding universal stress protein, UspA family</fullName>
    </submittedName>
</protein>
<dbReference type="SUPFAM" id="SSF52402">
    <property type="entry name" value="Adenine nucleotide alpha hydrolases-like"/>
    <property type="match status" value="2"/>
</dbReference>
<organism evidence="3 4">
    <name type="scientific">Roseivivax lentus</name>
    <dbReference type="NCBI Taxonomy" id="633194"/>
    <lineage>
        <taxon>Bacteria</taxon>
        <taxon>Pseudomonadati</taxon>
        <taxon>Pseudomonadota</taxon>
        <taxon>Alphaproteobacteria</taxon>
        <taxon>Rhodobacterales</taxon>
        <taxon>Roseobacteraceae</taxon>
        <taxon>Roseivivax</taxon>
    </lineage>
</organism>
<evidence type="ECO:0000259" key="2">
    <source>
        <dbReference type="Pfam" id="PF00582"/>
    </source>
</evidence>